<dbReference type="Proteomes" id="UP000540412">
    <property type="component" value="Unassembled WGS sequence"/>
</dbReference>
<name>A0A7W9PJJ5_9NOCA</name>
<gene>
    <name evidence="2" type="ORF">BJY24_005681</name>
</gene>
<evidence type="ECO:0000313" key="3">
    <source>
        <dbReference type="Proteomes" id="UP000540412"/>
    </source>
</evidence>
<organism evidence="2 3">
    <name type="scientific">Nocardia transvalensis</name>
    <dbReference type="NCBI Taxonomy" id="37333"/>
    <lineage>
        <taxon>Bacteria</taxon>
        <taxon>Bacillati</taxon>
        <taxon>Actinomycetota</taxon>
        <taxon>Actinomycetes</taxon>
        <taxon>Mycobacteriales</taxon>
        <taxon>Nocardiaceae</taxon>
        <taxon>Nocardia</taxon>
    </lineage>
</organism>
<reference evidence="2 3" key="1">
    <citation type="submission" date="2020-08" db="EMBL/GenBank/DDBJ databases">
        <title>Sequencing the genomes of 1000 actinobacteria strains.</title>
        <authorList>
            <person name="Klenk H.-P."/>
        </authorList>
    </citation>
    <scope>NUCLEOTIDE SEQUENCE [LARGE SCALE GENOMIC DNA]</scope>
    <source>
        <strain evidence="2 3">DSM 43582</strain>
    </source>
</reference>
<dbReference type="AlphaFoldDB" id="A0A7W9PJJ5"/>
<keyword evidence="1" id="KW-1133">Transmembrane helix</keyword>
<feature type="transmembrane region" description="Helical" evidence="1">
    <location>
        <begin position="79"/>
        <end position="102"/>
    </location>
</feature>
<accession>A0A7W9PJJ5</accession>
<keyword evidence="1" id="KW-0812">Transmembrane</keyword>
<comment type="caution">
    <text evidence="2">The sequence shown here is derived from an EMBL/GenBank/DDBJ whole genome shotgun (WGS) entry which is preliminary data.</text>
</comment>
<sequence length="210" mass="22361">MADMSCPSCTRIDWVQSVPALRATGVSTVSGVDHYSGVGLTSTGLVPVMGTAVVERTTTSMLARVTSPGPPRVRIRWPLMLGLVLLMPAVICVVAMVIGVVQHPRASSPSVLETVVAIVIGAWFVVSLAAPAVVAFTIVVRRSRRNDRVLRGRGAAYAAWSGGCYCHRCGVCFWPVSPAPGVVARYVFSPEEFRWVVWNIGGYGDCFGPG</sequence>
<dbReference type="EMBL" id="JACHIT010000002">
    <property type="protein sequence ID" value="MBB5916769.1"/>
    <property type="molecule type" value="Genomic_DNA"/>
</dbReference>
<keyword evidence="3" id="KW-1185">Reference proteome</keyword>
<dbReference type="RefSeq" id="WP_040754085.1">
    <property type="nucleotide sequence ID" value="NZ_JACHIT010000002.1"/>
</dbReference>
<feature type="transmembrane region" description="Helical" evidence="1">
    <location>
        <begin position="114"/>
        <end position="140"/>
    </location>
</feature>
<protein>
    <submittedName>
        <fullName evidence="2">Uncharacterized protein</fullName>
    </submittedName>
</protein>
<evidence type="ECO:0000256" key="1">
    <source>
        <dbReference type="SAM" id="Phobius"/>
    </source>
</evidence>
<evidence type="ECO:0000313" key="2">
    <source>
        <dbReference type="EMBL" id="MBB5916769.1"/>
    </source>
</evidence>
<proteinExistence type="predicted"/>
<keyword evidence="1" id="KW-0472">Membrane</keyword>